<evidence type="ECO:0000256" key="1">
    <source>
        <dbReference type="SAM" id="MobiDB-lite"/>
    </source>
</evidence>
<protein>
    <submittedName>
        <fullName evidence="3">Signal peptide-containing protein</fullName>
    </submittedName>
</protein>
<accession>L0AY15</accession>
<dbReference type="AlphaFoldDB" id="L0AY15"/>
<evidence type="ECO:0000256" key="2">
    <source>
        <dbReference type="SAM" id="SignalP"/>
    </source>
</evidence>
<keyword evidence="2" id="KW-0732">Signal</keyword>
<name>L0AY15_THEEQ</name>
<evidence type="ECO:0000313" key="4">
    <source>
        <dbReference type="Proteomes" id="UP000031512"/>
    </source>
</evidence>
<feature type="signal peptide" evidence="2">
    <location>
        <begin position="1"/>
        <end position="22"/>
    </location>
</feature>
<dbReference type="VEuPathDB" id="PiroplasmaDB:BEWA_032980"/>
<dbReference type="EMBL" id="CP001669">
    <property type="protein sequence ID" value="AFZ80445.1"/>
    <property type="molecule type" value="Genomic_DNA"/>
</dbReference>
<feature type="chain" id="PRO_5003939532" evidence="2">
    <location>
        <begin position="23"/>
        <end position="63"/>
    </location>
</feature>
<evidence type="ECO:0000313" key="3">
    <source>
        <dbReference type="EMBL" id="AFZ80445.1"/>
    </source>
</evidence>
<gene>
    <name evidence="3" type="ORF">BEWA_032980</name>
</gene>
<reference evidence="3 4" key="1">
    <citation type="journal article" date="2012" name="BMC Genomics">
        <title>Comparative genomic analysis and phylogenetic position of Theileria equi.</title>
        <authorList>
            <person name="Kappmeyer L.S."/>
            <person name="Thiagarajan M."/>
            <person name="Herndon D.R."/>
            <person name="Ramsay J.D."/>
            <person name="Caler E."/>
            <person name="Djikeng A."/>
            <person name="Gillespie J.J."/>
            <person name="Lau A.O."/>
            <person name="Roalson E.H."/>
            <person name="Silva J.C."/>
            <person name="Silva M.G."/>
            <person name="Suarez C.E."/>
            <person name="Ueti M.W."/>
            <person name="Nene V.M."/>
            <person name="Mealey R.H."/>
            <person name="Knowles D.P."/>
            <person name="Brayton K.A."/>
        </authorList>
    </citation>
    <scope>NUCLEOTIDE SEQUENCE [LARGE SCALE GENOMIC DNA]</scope>
    <source>
        <strain evidence="3 4">WA</strain>
    </source>
</reference>
<organism evidence="3 4">
    <name type="scientific">Theileria equi strain WA</name>
    <dbReference type="NCBI Taxonomy" id="1537102"/>
    <lineage>
        <taxon>Eukaryota</taxon>
        <taxon>Sar</taxon>
        <taxon>Alveolata</taxon>
        <taxon>Apicomplexa</taxon>
        <taxon>Aconoidasida</taxon>
        <taxon>Piroplasmida</taxon>
        <taxon>Theileriidae</taxon>
        <taxon>Theileria</taxon>
    </lineage>
</organism>
<keyword evidence="4" id="KW-1185">Reference proteome</keyword>
<dbReference type="RefSeq" id="XP_004830111.1">
    <property type="nucleotide sequence ID" value="XM_004830054.1"/>
</dbReference>
<proteinExistence type="predicted"/>
<dbReference type="Proteomes" id="UP000031512">
    <property type="component" value="Chromosome 1"/>
</dbReference>
<dbReference type="KEGG" id="beq:BEWA_032980"/>
<feature type="region of interest" description="Disordered" evidence="1">
    <location>
        <begin position="28"/>
        <end position="63"/>
    </location>
</feature>
<dbReference type="GeneID" id="15803307"/>
<sequence>MVKLLTFYALVTPFIFTRFCFGAQTTAGLQESTRHRTGASFTHASREEEEEEVEHDLDAAEDR</sequence>